<dbReference type="InterPro" id="IPR045877">
    <property type="entry name" value="ZFP36-like"/>
</dbReference>
<keyword evidence="11" id="KW-0687">Ribonucleoprotein</keyword>
<keyword evidence="9" id="KW-0694">RNA-binding</keyword>
<evidence type="ECO:0000256" key="13">
    <source>
        <dbReference type="SAM" id="MobiDB-lite"/>
    </source>
</evidence>
<keyword evidence="10" id="KW-0539">Nucleus</keyword>
<organism evidence="15 16">
    <name type="scientific">Patiria miniata</name>
    <name type="common">Bat star</name>
    <name type="synonym">Asterina miniata</name>
    <dbReference type="NCBI Taxonomy" id="46514"/>
    <lineage>
        <taxon>Eukaryota</taxon>
        <taxon>Metazoa</taxon>
        <taxon>Echinodermata</taxon>
        <taxon>Eleutherozoa</taxon>
        <taxon>Asterozoa</taxon>
        <taxon>Asteroidea</taxon>
        <taxon>Valvatacea</taxon>
        <taxon>Valvatida</taxon>
        <taxon>Asterinidae</taxon>
        <taxon>Patiria</taxon>
    </lineage>
</organism>
<feature type="region of interest" description="Disordered" evidence="13">
    <location>
        <begin position="274"/>
        <end position="383"/>
    </location>
</feature>
<dbReference type="GO" id="GO:0005634">
    <property type="term" value="C:nucleus"/>
    <property type="evidence" value="ECO:0007669"/>
    <property type="project" value="UniProtKB-SubCell"/>
</dbReference>
<dbReference type="GeneID" id="119742730"/>
<protein>
    <recommendedName>
        <fullName evidence="14">C3H1-type domain-containing protein</fullName>
    </recommendedName>
</protein>
<evidence type="ECO:0000256" key="8">
    <source>
        <dbReference type="ARBA" id="ARBA00022833"/>
    </source>
</evidence>
<keyword evidence="6" id="KW-0677">Repeat</keyword>
<dbReference type="SUPFAM" id="SSF90229">
    <property type="entry name" value="CCCH zinc finger"/>
    <property type="match status" value="2"/>
</dbReference>
<feature type="region of interest" description="Disordered" evidence="13">
    <location>
        <begin position="195"/>
        <end position="220"/>
    </location>
</feature>
<evidence type="ECO:0000256" key="2">
    <source>
        <dbReference type="ARBA" id="ARBA00004496"/>
    </source>
</evidence>
<dbReference type="GO" id="GO:0003729">
    <property type="term" value="F:mRNA binding"/>
    <property type="evidence" value="ECO:0007669"/>
    <property type="project" value="InterPro"/>
</dbReference>
<keyword evidence="4" id="KW-0963">Cytoplasm</keyword>
<evidence type="ECO:0000256" key="4">
    <source>
        <dbReference type="ARBA" id="ARBA00022490"/>
    </source>
</evidence>
<dbReference type="GO" id="GO:1990904">
    <property type="term" value="C:ribonucleoprotein complex"/>
    <property type="evidence" value="ECO:0007669"/>
    <property type="project" value="UniProtKB-KW"/>
</dbReference>
<dbReference type="Gene3D" id="4.10.1000.10">
    <property type="entry name" value="Zinc finger, CCCH-type"/>
    <property type="match status" value="2"/>
</dbReference>
<feature type="domain" description="C3H1-type" evidence="14">
    <location>
        <begin position="101"/>
        <end position="129"/>
    </location>
</feature>
<dbReference type="PANTHER" id="PTHR12547">
    <property type="entry name" value="CCCH ZINC FINGER/TIS11-RELATED"/>
    <property type="match status" value="1"/>
</dbReference>
<keyword evidence="8 12" id="KW-0862">Zinc</keyword>
<dbReference type="Pfam" id="PF04553">
    <property type="entry name" value="Tis11B_N"/>
    <property type="match status" value="1"/>
</dbReference>
<feature type="domain" description="C3H1-type" evidence="14">
    <location>
        <begin position="139"/>
        <end position="167"/>
    </location>
</feature>
<keyword evidence="7 12" id="KW-0863">Zinc-finger</keyword>
<accession>A0A914BFZ1</accession>
<feature type="compositionally biased region" description="Low complexity" evidence="13">
    <location>
        <begin position="274"/>
        <end position="289"/>
    </location>
</feature>
<dbReference type="InterPro" id="IPR000571">
    <property type="entry name" value="Znf_CCCH"/>
</dbReference>
<dbReference type="GO" id="GO:0008270">
    <property type="term" value="F:zinc ion binding"/>
    <property type="evidence" value="ECO:0007669"/>
    <property type="project" value="UniProtKB-KW"/>
</dbReference>
<keyword evidence="3" id="KW-0217">Developmental protein</keyword>
<evidence type="ECO:0000256" key="5">
    <source>
        <dbReference type="ARBA" id="ARBA00022723"/>
    </source>
</evidence>
<dbReference type="SMART" id="SM00356">
    <property type="entry name" value="ZnF_C3H1"/>
    <property type="match status" value="2"/>
</dbReference>
<feature type="zinc finger region" description="C3H1-type" evidence="12">
    <location>
        <begin position="101"/>
        <end position="129"/>
    </location>
</feature>
<dbReference type="GO" id="GO:0005737">
    <property type="term" value="C:cytoplasm"/>
    <property type="evidence" value="ECO:0007669"/>
    <property type="project" value="UniProtKB-SubCell"/>
</dbReference>
<dbReference type="InterPro" id="IPR036855">
    <property type="entry name" value="Znf_CCCH_sf"/>
</dbReference>
<feature type="compositionally biased region" description="Polar residues" evidence="13">
    <location>
        <begin position="309"/>
        <end position="329"/>
    </location>
</feature>
<dbReference type="FunFam" id="4.10.1000.10:FF:000002">
    <property type="entry name" value="Zinc finger protein 36, C3H1 type-like 1"/>
    <property type="match status" value="1"/>
</dbReference>
<evidence type="ECO:0000256" key="1">
    <source>
        <dbReference type="ARBA" id="ARBA00004123"/>
    </source>
</evidence>
<name>A0A914BFZ1_PATMI</name>
<dbReference type="OrthoDB" id="410307at2759"/>
<dbReference type="Pfam" id="PF00642">
    <property type="entry name" value="zf-CCCH"/>
    <property type="match status" value="2"/>
</dbReference>
<evidence type="ECO:0000259" key="14">
    <source>
        <dbReference type="PROSITE" id="PS50103"/>
    </source>
</evidence>
<dbReference type="PROSITE" id="PS50103">
    <property type="entry name" value="ZF_C3H1"/>
    <property type="match status" value="2"/>
</dbReference>
<keyword evidence="5 12" id="KW-0479">Metal-binding</keyword>
<dbReference type="RefSeq" id="XP_038074826.1">
    <property type="nucleotide sequence ID" value="XM_038218898.1"/>
</dbReference>
<evidence type="ECO:0000313" key="15">
    <source>
        <dbReference type="EnsemblMetazoa" id="XP_038074826.1"/>
    </source>
</evidence>
<dbReference type="FunFam" id="4.10.1000.10:FF:000001">
    <property type="entry name" value="zinc finger CCCH domain-containing protein 15-like"/>
    <property type="match status" value="1"/>
</dbReference>
<feature type="compositionally biased region" description="Low complexity" evidence="13">
    <location>
        <begin position="335"/>
        <end position="346"/>
    </location>
</feature>
<evidence type="ECO:0000256" key="3">
    <source>
        <dbReference type="ARBA" id="ARBA00022473"/>
    </source>
</evidence>
<evidence type="ECO:0000256" key="7">
    <source>
        <dbReference type="ARBA" id="ARBA00022771"/>
    </source>
</evidence>
<dbReference type="PANTHER" id="PTHR12547:SF18">
    <property type="entry name" value="PROTEIN TIS11"/>
    <property type="match status" value="1"/>
</dbReference>
<evidence type="ECO:0000256" key="10">
    <source>
        <dbReference type="ARBA" id="ARBA00023242"/>
    </source>
</evidence>
<evidence type="ECO:0000256" key="9">
    <source>
        <dbReference type="ARBA" id="ARBA00022884"/>
    </source>
</evidence>
<dbReference type="InterPro" id="IPR007635">
    <property type="entry name" value="Tis11B_N"/>
</dbReference>
<dbReference type="OMA" id="IFRGMSH"/>
<feature type="compositionally biased region" description="Polar residues" evidence="13">
    <location>
        <begin position="290"/>
        <end position="302"/>
    </location>
</feature>
<dbReference type="Proteomes" id="UP000887568">
    <property type="component" value="Unplaced"/>
</dbReference>
<evidence type="ECO:0000256" key="6">
    <source>
        <dbReference type="ARBA" id="ARBA00022737"/>
    </source>
</evidence>
<evidence type="ECO:0000313" key="16">
    <source>
        <dbReference type="Proteomes" id="UP000887568"/>
    </source>
</evidence>
<reference evidence="15" key="1">
    <citation type="submission" date="2022-11" db="UniProtKB">
        <authorList>
            <consortium name="EnsemblMetazoa"/>
        </authorList>
    </citation>
    <scope>IDENTIFICATION</scope>
</reference>
<sequence>MRDTMSTALVSANVSTYEYDYVSDILCNNYKNPPPTTRTQLKLDKRAVGTPIHGIRRHSTSSANIVNGNGMNANTNANDAGKLRDRAMSESDRNQRTQTSRYKTELCRPFEENGTCKYGDKCQFAHGMHELRNLSRHPKYKSELCRTFHTVGFCPYGPRCHFIHNPEERKLGMAFAEQQAKHPRDRTVERPKLLHFPSAPMGTTCGGDLTPPSDSPTSMTPPPSLFGDDITPNMPLSASVLQSAVNVFNFTQRQRNQQELPNVMSPIMSPTISGISSPFGSGPMSPFTPLQQLSTENEQQLSFPPPVTRQDSSVFFSDNLNDFSRNTFRPPSPPDSLSDPESLGDSMGPASPTLVPSLPTVPINPLAKAHPGSSPMANQRVGRLPIFRGMSHEERF</sequence>
<keyword evidence="16" id="KW-1185">Reference proteome</keyword>
<proteinExistence type="predicted"/>
<feature type="zinc finger region" description="C3H1-type" evidence="12">
    <location>
        <begin position="139"/>
        <end position="167"/>
    </location>
</feature>
<evidence type="ECO:0000256" key="12">
    <source>
        <dbReference type="PROSITE-ProRule" id="PRU00723"/>
    </source>
</evidence>
<dbReference type="EnsemblMetazoa" id="XM_038218898.1">
    <property type="protein sequence ID" value="XP_038074826.1"/>
    <property type="gene ID" value="LOC119742730"/>
</dbReference>
<evidence type="ECO:0000256" key="11">
    <source>
        <dbReference type="ARBA" id="ARBA00023274"/>
    </source>
</evidence>
<comment type="subcellular location">
    <subcellularLocation>
        <location evidence="2">Cytoplasm</location>
    </subcellularLocation>
    <subcellularLocation>
        <location evidence="1">Nucleus</location>
    </subcellularLocation>
</comment>
<dbReference type="AlphaFoldDB" id="A0A914BFZ1"/>